<dbReference type="InterPro" id="IPR056168">
    <property type="entry name" value="TPR_IF140/IFT172/WDR19"/>
</dbReference>
<evidence type="ECO:0000256" key="1">
    <source>
        <dbReference type="ARBA" id="ARBA00004120"/>
    </source>
</evidence>
<dbReference type="InterPro" id="IPR001680">
    <property type="entry name" value="WD40_rpt"/>
</dbReference>
<feature type="domain" description="WDR19 first beta-propeller" evidence="14">
    <location>
        <begin position="704"/>
        <end position="1025"/>
    </location>
</feature>
<dbReference type="InterPro" id="IPR057855">
    <property type="entry name" value="Beta-prop_WDR19_1st"/>
</dbReference>
<dbReference type="Pfam" id="PF24762">
    <property type="entry name" value="TPR_IF140-IFT172"/>
    <property type="match status" value="1"/>
</dbReference>
<dbReference type="PANTHER" id="PTHR14920:SF0">
    <property type="entry name" value="WD REPEAT DOMAIN 19"/>
    <property type="match status" value="1"/>
</dbReference>
<keyword evidence="17" id="KW-1185">Reference proteome</keyword>
<evidence type="ECO:0000256" key="6">
    <source>
        <dbReference type="ARBA" id="ARBA00022803"/>
    </source>
</evidence>
<protein>
    <recommendedName>
        <fullName evidence="18">WD repeat-containing protein 19</fullName>
    </recommendedName>
</protein>
<keyword evidence="6" id="KW-0802">TPR repeat</keyword>
<dbReference type="SUPFAM" id="SSF50978">
    <property type="entry name" value="WD40 repeat-like"/>
    <property type="match status" value="1"/>
</dbReference>
<dbReference type="InterPro" id="IPR015943">
    <property type="entry name" value="WD40/YVTN_repeat-like_dom_sf"/>
</dbReference>
<dbReference type="Pfam" id="PF24161">
    <property type="entry name" value="CCDC39"/>
    <property type="match status" value="2"/>
</dbReference>
<evidence type="ECO:0000256" key="9">
    <source>
        <dbReference type="ARBA" id="ARBA00023273"/>
    </source>
</evidence>
<feature type="coiled-coil region" evidence="10">
    <location>
        <begin position="295"/>
        <end position="329"/>
    </location>
</feature>
<evidence type="ECO:0000259" key="11">
    <source>
        <dbReference type="Pfam" id="PF15911"/>
    </source>
</evidence>
<evidence type="ECO:0000256" key="4">
    <source>
        <dbReference type="ARBA" id="ARBA00022737"/>
    </source>
</evidence>
<evidence type="ECO:0008006" key="18">
    <source>
        <dbReference type="Google" id="ProtNLM"/>
    </source>
</evidence>
<dbReference type="GO" id="GO:0030991">
    <property type="term" value="C:intraciliary transport particle A"/>
    <property type="evidence" value="ECO:0007669"/>
    <property type="project" value="TreeGrafter"/>
</dbReference>
<dbReference type="Pfam" id="PF23145">
    <property type="entry name" value="Zf_2nd_IFT121"/>
    <property type="match status" value="1"/>
</dbReference>
<dbReference type="InterPro" id="IPR040379">
    <property type="entry name" value="WDR19/dyf-2"/>
</dbReference>
<evidence type="ECO:0000259" key="12">
    <source>
        <dbReference type="Pfam" id="PF23145"/>
    </source>
</evidence>
<feature type="domain" description="IF140/IFT172/WDR19 TPR" evidence="15">
    <location>
        <begin position="1546"/>
        <end position="1789"/>
    </location>
</feature>
<dbReference type="EMBL" id="JBBCAQ010000008">
    <property type="protein sequence ID" value="KAK7602620.1"/>
    <property type="molecule type" value="Genomic_DNA"/>
</dbReference>
<accession>A0AAN9TTT5</accession>
<dbReference type="GO" id="GO:0035721">
    <property type="term" value="P:intraciliary retrograde transport"/>
    <property type="evidence" value="ECO:0007669"/>
    <property type="project" value="InterPro"/>
</dbReference>
<dbReference type="Gene3D" id="1.25.40.470">
    <property type="match status" value="2"/>
</dbReference>
<evidence type="ECO:0000256" key="2">
    <source>
        <dbReference type="ARBA" id="ARBA00022490"/>
    </source>
</evidence>
<keyword evidence="9" id="KW-0966">Cell projection</keyword>
<evidence type="ECO:0000256" key="5">
    <source>
        <dbReference type="ARBA" id="ARBA00022794"/>
    </source>
</evidence>
<dbReference type="GO" id="GO:0060271">
    <property type="term" value="P:cilium assembly"/>
    <property type="evidence" value="ECO:0007669"/>
    <property type="project" value="TreeGrafter"/>
</dbReference>
<feature type="domain" description="IFT80/172/WDR35 TPR" evidence="13">
    <location>
        <begin position="1380"/>
        <end position="1471"/>
    </location>
</feature>
<keyword evidence="2" id="KW-0963">Cytoplasm</keyword>
<dbReference type="SUPFAM" id="SSF48452">
    <property type="entry name" value="TPR-like"/>
    <property type="match status" value="2"/>
</dbReference>
<dbReference type="InterPro" id="IPR033290">
    <property type="entry name" value="CCDC39"/>
</dbReference>
<dbReference type="Gene3D" id="2.130.10.10">
    <property type="entry name" value="YVTN repeat-like/Quinoprotein amine dehydrogenase"/>
    <property type="match status" value="2"/>
</dbReference>
<keyword evidence="3" id="KW-0853">WD repeat</keyword>
<gene>
    <name evidence="16" type="ORF">V9T40_008209</name>
</gene>
<proteinExistence type="predicted"/>
<feature type="coiled-coil region" evidence="10">
    <location>
        <begin position="1544"/>
        <end position="1571"/>
    </location>
</feature>
<sequence>MEKEILSILKHFGWDESFHIPVANEKNKLLECRKIILDYKKQIDVEQKINDELQYENNRLSSESEELTTTRKTLIEDNRCKQTQLEKLCLRSKTVRENINWFQEIEKYWNECASKENRNVNILEEFNSADDVEFKKLELKRVQLVSEAMEYENILNNKRDSAIAIQNDLEKTAKMINNLQKERSWLLDQWKSTGRILKLRSDGIDEIIREINILKEVTRNDESKMLDYKKFYKEQIRNNMELDMEVGCILRSTYKQHIQHEKTSQEVEHKMDEESAKRRELMVLGQAVDQSRINNGITRRKINSLKEKIEELMSNKENLKNKFNSVKDRSISLCDRIKQLENIFTKQKIGKVKAEIDFMKGEKCFELKGEKEKRITELSSGLENKRKALDSVLRDVNLCNSEVKKLNREINLLSELADALSKEKCNLKLMIDAGEKTLIKLIENNKGKEVTENKLRLKANQLENIVSQNNGHVQLLEKQKIDMETSLQERLLEVQSSTNVLKIRKKALQEEISTLHRNIDRVSNHMNQLLKKYEIVINSLEKDDMGQPLTISNYKVELVKTRFFLLERGDDLDEKISKAEKEIKAMENTLLLVDVTNSSLKKLNTIVDENGPEWEEKEKLENEYEELCVQLKHQKKLIPEIREIVESLKRNVAEKNGAQQEILKLKNEKEMLVSQLERDLQHQKAKLERKLMKIEQPHGLGYINICWQRGSGGYLATTGTDHSVAIFNRSGKLIERLSLPGMCVDFGWDRDGDSLAIITINSTTLFLWDSNTHRKHQLDSGLRDPLSCVLWSQNGHTLAIATAKGNVCIYNHATSRRIPILGKHSKAIICGKWNTENLLALGSEDRTISISNIEGDTMKIIILRAEPSLISFSEMKSDERYPGENTVSVIVGKRTLFLFNLHEPENPVELGFQTSYGNIVSYEWFGDGYILIGFSEGYLISISTHVKEIGNEIFQSKNHREKLTDIAVSRAIGRVASSGDNNIKVHEFGTSPETVAVVHVEDDEVIEKLAWSEDGQLLAAATGYGSVFVFLSKLPMLASANTNFICVLTTLSQVTIYLFTTDRNEQRASVSLETDMEPSFLSIGPSHLAVGMNNRAWFYDLSDNNPELSDARAKSSLRPPKLLFDKEYLGNISSICLNTEYASVLFEGRIFLHQIDMGNSNVTDNNEVKLFPNENESCKITSHWLTNEFLIFATDAGNIQYFCLEEWQTAIQYQHNDGIKSIHPNPDGMKCLFIDYKNEGYLYNPVNDTATQIPQFPAGAVGGLWEMMPSDGHIFIVYDSKIIYIYVYVRDSINGIEIRVLGESKLPSLCIPLLLYNGELFYETSNGKISHLLLSTHQVSASLVKKDQNSSLEESFKKLLQLLRYSEAWNLCRVMDSKECWLQLAVAALTNLNVEKATEVYSHIGDIGMVQSLKSLKYIEDKNLIAGHICKFLGNFDRAQELYMESDQPVEALNMRQDILQWDLALQLAKSLAPQQIPYICKEYGQQLELMGRPAEALAYYEKGFQGGFEEKHTLACEAGIARTSILCGDYATGLKIVMGPNSTRQLLNDCAELLNNAKKLNEAAQLYEMAENFNQAAQCYIRLKNWTKINLILSQVTSTKIHAQFAKAMEAIGNYRRAVNAYELARDYGNVIRITLDRLNDAQEAVRIVQETRSIEGAKMVAKHFQKEGDFVSAVKFLIMSACYEDAFKLASNHDQLQLYGDLLVDEMIDGEVQNQFIILATHFESKNNSLLAGKYYYHGKQYRKAINNLLAAAKKNPENEEALSIAIDVVAASEDDILTNQVIELLLGEMDGETRDPKYVFRLYMAKKQYLEAAKSAIIIAGEEQINGNYKQAHDILFTMCSELTTNDLKISNEMMFSLMLLHSYILVRLHVKRGDHVKAAALLIRVADNISKFPAHAVPILTSTVIECHRANMKLSAFKFASMLMKPDYKHRMDEKYKKKIEGIIRKAPRGDQLSDEIRLDQTPCPVCDRLLPCVQLICPNCQTNLPFCIATGWHVTKENITACPSCQFPAIYSELISLLDSNNGCPMCNESINKSDLVILRDLQQYIPK</sequence>
<keyword evidence="5" id="KW-0970">Cilium biogenesis/degradation</keyword>
<evidence type="ECO:0000313" key="17">
    <source>
        <dbReference type="Proteomes" id="UP001367676"/>
    </source>
</evidence>
<dbReference type="GO" id="GO:0008104">
    <property type="term" value="P:intracellular protein localization"/>
    <property type="evidence" value="ECO:0007669"/>
    <property type="project" value="UniProtKB-ARBA"/>
</dbReference>
<evidence type="ECO:0000256" key="10">
    <source>
        <dbReference type="SAM" id="Coils"/>
    </source>
</evidence>
<feature type="coiled-coil region" evidence="10">
    <location>
        <begin position="389"/>
        <end position="423"/>
    </location>
</feature>
<feature type="domain" description="IFT121-like zinc finger" evidence="12">
    <location>
        <begin position="1990"/>
        <end position="2036"/>
    </location>
</feature>
<name>A0AAN9TTT5_9HEMI</name>
<dbReference type="FunFam" id="1.25.40.470:FF:000009">
    <property type="entry name" value="WD repeat-containing protein 19 isoform X1"/>
    <property type="match status" value="1"/>
</dbReference>
<keyword evidence="7" id="KW-0969">Cilium</keyword>
<feature type="domain" description="WDR19 WD40 repeat" evidence="11">
    <location>
        <begin position="1046"/>
        <end position="1337"/>
    </location>
</feature>
<evidence type="ECO:0000259" key="13">
    <source>
        <dbReference type="Pfam" id="PF23387"/>
    </source>
</evidence>
<evidence type="ECO:0000259" key="14">
    <source>
        <dbReference type="Pfam" id="PF23389"/>
    </source>
</evidence>
<evidence type="ECO:0000313" key="16">
    <source>
        <dbReference type="EMBL" id="KAK7602620.1"/>
    </source>
</evidence>
<evidence type="ECO:0000256" key="8">
    <source>
        <dbReference type="ARBA" id="ARBA00023212"/>
    </source>
</evidence>
<feature type="coiled-coil region" evidence="10">
    <location>
        <begin position="617"/>
        <end position="693"/>
    </location>
</feature>
<dbReference type="SUPFAM" id="SSF69322">
    <property type="entry name" value="Tricorn protease domain 2"/>
    <property type="match status" value="1"/>
</dbReference>
<dbReference type="InterPro" id="IPR056157">
    <property type="entry name" value="TPR_IFT80_172_dom"/>
</dbReference>
<evidence type="ECO:0000256" key="3">
    <source>
        <dbReference type="ARBA" id="ARBA00022574"/>
    </source>
</evidence>
<comment type="subcellular location">
    <subcellularLocation>
        <location evidence="1">Cytoplasm</location>
        <location evidence="1">Cytoskeleton</location>
        <location evidence="1">Cilium basal body</location>
    </subcellularLocation>
</comment>
<dbReference type="InterPro" id="IPR036322">
    <property type="entry name" value="WD40_repeat_dom_sf"/>
</dbReference>
<dbReference type="GO" id="GO:0005929">
    <property type="term" value="C:cilium"/>
    <property type="evidence" value="ECO:0007669"/>
    <property type="project" value="TreeGrafter"/>
</dbReference>
<dbReference type="InterPro" id="IPR056170">
    <property type="entry name" value="Znf_IFT121-like"/>
</dbReference>
<dbReference type="InterPro" id="IPR011990">
    <property type="entry name" value="TPR-like_helical_dom_sf"/>
</dbReference>
<dbReference type="InterPro" id="IPR039468">
    <property type="entry name" value="WDR19_WD40_rpt"/>
</dbReference>
<dbReference type="Proteomes" id="UP001367676">
    <property type="component" value="Unassembled WGS sequence"/>
</dbReference>
<reference evidence="16 17" key="1">
    <citation type="submission" date="2024-03" db="EMBL/GenBank/DDBJ databases">
        <title>Adaptation during the transition from Ophiocordyceps entomopathogen to insect associate is accompanied by gene loss and intensified selection.</title>
        <authorList>
            <person name="Ward C.M."/>
            <person name="Onetto C.A."/>
            <person name="Borneman A.R."/>
        </authorList>
    </citation>
    <scope>NUCLEOTIDE SEQUENCE [LARGE SCALE GENOMIC DNA]</scope>
    <source>
        <strain evidence="16">AWRI1</strain>
        <tissue evidence="16">Single Adult Female</tissue>
    </source>
</reference>
<comment type="caution">
    <text evidence="16">The sequence shown here is derived from an EMBL/GenBank/DDBJ whole genome shotgun (WGS) entry which is preliminary data.</text>
</comment>
<dbReference type="SMART" id="SM00320">
    <property type="entry name" value="WD40"/>
    <property type="match status" value="6"/>
</dbReference>
<dbReference type="Pfam" id="PF23389">
    <property type="entry name" value="Beta-prop_WDR19_1st"/>
    <property type="match status" value="1"/>
</dbReference>
<keyword evidence="4" id="KW-0677">Repeat</keyword>
<keyword evidence="10" id="KW-0175">Coiled coil</keyword>
<keyword evidence="8" id="KW-0206">Cytoskeleton</keyword>
<evidence type="ECO:0000256" key="7">
    <source>
        <dbReference type="ARBA" id="ARBA00023069"/>
    </source>
</evidence>
<evidence type="ECO:0000259" key="15">
    <source>
        <dbReference type="Pfam" id="PF24762"/>
    </source>
</evidence>
<dbReference type="Pfam" id="PF23387">
    <property type="entry name" value="TPR_IFT80_172"/>
    <property type="match status" value="1"/>
</dbReference>
<organism evidence="16 17">
    <name type="scientific">Parthenolecanium corni</name>
    <dbReference type="NCBI Taxonomy" id="536013"/>
    <lineage>
        <taxon>Eukaryota</taxon>
        <taxon>Metazoa</taxon>
        <taxon>Ecdysozoa</taxon>
        <taxon>Arthropoda</taxon>
        <taxon>Hexapoda</taxon>
        <taxon>Insecta</taxon>
        <taxon>Pterygota</taxon>
        <taxon>Neoptera</taxon>
        <taxon>Paraneoptera</taxon>
        <taxon>Hemiptera</taxon>
        <taxon>Sternorrhyncha</taxon>
        <taxon>Coccoidea</taxon>
        <taxon>Coccidae</taxon>
        <taxon>Parthenolecanium</taxon>
    </lineage>
</organism>
<dbReference type="Pfam" id="PF15911">
    <property type="entry name" value="Beta-prop_WDR19_2nd"/>
    <property type="match status" value="1"/>
</dbReference>
<dbReference type="PANTHER" id="PTHR14920">
    <property type="entry name" value="OSMOTIC AVOIDANCE ABNORMAL PROTEIN 1/WD REPEAT MEMBRANE PROTEIN"/>
    <property type="match status" value="1"/>
</dbReference>
<dbReference type="FunFam" id="2.130.10.10:FF:000242">
    <property type="entry name" value="WD repeat domain 19, isoform CRA_a"/>
    <property type="match status" value="1"/>
</dbReference>